<protein>
    <submittedName>
        <fullName evidence="2">Uncharacterized protein</fullName>
    </submittedName>
</protein>
<evidence type="ECO:0000313" key="3">
    <source>
        <dbReference type="Proteomes" id="UP001368328"/>
    </source>
</evidence>
<evidence type="ECO:0000313" key="2">
    <source>
        <dbReference type="EMBL" id="WXB86996.1"/>
    </source>
</evidence>
<dbReference type="RefSeq" id="WP_338786267.1">
    <property type="nucleotide sequence ID" value="NZ_CP147403.1"/>
</dbReference>
<dbReference type="Proteomes" id="UP001368328">
    <property type="component" value="Chromosome"/>
</dbReference>
<feature type="coiled-coil region" evidence="1">
    <location>
        <begin position="20"/>
        <end position="47"/>
    </location>
</feature>
<proteinExistence type="predicted"/>
<keyword evidence="3" id="KW-1185">Reference proteome</keyword>
<sequence length="50" mass="6185">MDKANIERELERVRFELLSLLNLKKQMESFDEKKAELERRYDSLESQLRR</sequence>
<evidence type="ECO:0000256" key="1">
    <source>
        <dbReference type="SAM" id="Coils"/>
    </source>
</evidence>
<reference evidence="2 3" key="1">
    <citation type="submission" date="2024-02" db="EMBL/GenBank/DDBJ databases">
        <title>Seven novel Bacillus-like species.</title>
        <authorList>
            <person name="Liu G."/>
        </authorList>
    </citation>
    <scope>NUCLEOTIDE SEQUENCE [LARGE SCALE GENOMIC DNA]</scope>
    <source>
        <strain evidence="2 3">FJAT-53654</strain>
    </source>
</reference>
<gene>
    <name evidence="2" type="ORF">WCV66_17290</name>
</gene>
<name>A0ABZ2MNP5_9BACI</name>
<organism evidence="2 3">
    <name type="scientific">Metabacillus rhizosphaerae</name>
    <dbReference type="NCBI Taxonomy" id="3117747"/>
    <lineage>
        <taxon>Bacteria</taxon>
        <taxon>Bacillati</taxon>
        <taxon>Bacillota</taxon>
        <taxon>Bacilli</taxon>
        <taxon>Bacillales</taxon>
        <taxon>Bacillaceae</taxon>
        <taxon>Metabacillus</taxon>
    </lineage>
</organism>
<accession>A0ABZ2MNP5</accession>
<dbReference type="EMBL" id="CP147403">
    <property type="protein sequence ID" value="WXB86996.1"/>
    <property type="molecule type" value="Genomic_DNA"/>
</dbReference>
<keyword evidence="1" id="KW-0175">Coiled coil</keyword>